<accession>A0ABT2A556</accession>
<keyword evidence="1" id="KW-0732">Signal</keyword>
<protein>
    <recommendedName>
        <fullName evidence="4">DUF2066 domain-containing protein</fullName>
    </recommendedName>
</protein>
<keyword evidence="3" id="KW-1185">Reference proteome</keyword>
<feature type="chain" id="PRO_5046388671" description="DUF2066 domain-containing protein" evidence="1">
    <location>
        <begin position="24"/>
        <end position="287"/>
    </location>
</feature>
<comment type="caution">
    <text evidence="2">The sequence shown here is derived from an EMBL/GenBank/DDBJ whole genome shotgun (WGS) entry which is preliminary data.</text>
</comment>
<proteinExistence type="predicted"/>
<gene>
    <name evidence="2" type="ORF">NX782_08820</name>
</gene>
<reference evidence="2 3" key="1">
    <citation type="submission" date="2022-08" db="EMBL/GenBank/DDBJ databases">
        <title>Reclassification of Massilia species as members of the genera Telluria, Duganella, Pseudoduganella, Mokoshia gen. nov. and Zemynaea gen. nov. using orthogonal and non-orthogonal genome-based approaches.</title>
        <authorList>
            <person name="Bowman J.P."/>
        </authorList>
    </citation>
    <scope>NUCLEOTIDE SEQUENCE [LARGE SCALE GENOMIC DNA]</scope>
    <source>
        <strain evidence="2 3">LMG 28164</strain>
    </source>
</reference>
<dbReference type="RefSeq" id="WP_258845073.1">
    <property type="nucleotide sequence ID" value="NZ_JANUGX010000008.1"/>
</dbReference>
<feature type="signal peptide" evidence="1">
    <location>
        <begin position="1"/>
        <end position="23"/>
    </location>
</feature>
<evidence type="ECO:0000313" key="2">
    <source>
        <dbReference type="EMBL" id="MCS0589309.1"/>
    </source>
</evidence>
<organism evidence="2 3">
    <name type="scientific">Massilia norwichensis</name>
    <dbReference type="NCBI Taxonomy" id="1442366"/>
    <lineage>
        <taxon>Bacteria</taxon>
        <taxon>Pseudomonadati</taxon>
        <taxon>Pseudomonadota</taxon>
        <taxon>Betaproteobacteria</taxon>
        <taxon>Burkholderiales</taxon>
        <taxon>Oxalobacteraceae</taxon>
        <taxon>Telluria group</taxon>
        <taxon>Massilia</taxon>
    </lineage>
</organism>
<sequence>MKRCLLIATACAALLATAIPCHAADADAIVDTLLGTRYLERETCNGLGMIGTQLLQEVRPQSEGAKPAVLPRAQVREIAVAYDAINLQLCAAVTPLLSDRNAWVRSYARHGKVLASPRLNAFMADALAMQWAAIAAGLRAELVMLGSVIELELGLRADAFNPGTAPLVDLQSPSMRALLKEIRLVSLTDDEARARFVLATLLEHKSFRDMIPARFDLDRLARIEAKTRRLGLQLVRRYGIDLYAVYDSRTRLLVLSVDERLGVPAVAGAVRTASAQVTALAARYRAR</sequence>
<evidence type="ECO:0008006" key="4">
    <source>
        <dbReference type="Google" id="ProtNLM"/>
    </source>
</evidence>
<dbReference type="Proteomes" id="UP001205560">
    <property type="component" value="Unassembled WGS sequence"/>
</dbReference>
<name>A0ABT2A556_9BURK</name>
<evidence type="ECO:0000256" key="1">
    <source>
        <dbReference type="SAM" id="SignalP"/>
    </source>
</evidence>
<evidence type="ECO:0000313" key="3">
    <source>
        <dbReference type="Proteomes" id="UP001205560"/>
    </source>
</evidence>
<dbReference type="EMBL" id="JANUGX010000008">
    <property type="protein sequence ID" value="MCS0589309.1"/>
    <property type="molecule type" value="Genomic_DNA"/>
</dbReference>